<proteinExistence type="predicted"/>
<dbReference type="EMBL" id="JAOYOD010000001">
    <property type="protein sequence ID" value="MCV9387285.1"/>
    <property type="molecule type" value="Genomic_DNA"/>
</dbReference>
<sequence>MIYSLSIGIGATVAMVLGWISIQTVWKRLFEDYISDEDALAGRRSSCQGGGCGCGLACPRKVNKKLKHD</sequence>
<protein>
    <recommendedName>
        <fullName evidence="4">4Fe-4S ferredoxin-type domain-containing protein</fullName>
    </recommendedName>
</protein>
<accession>A0ABT3CUY6</accession>
<gene>
    <name evidence="2" type="ORF">N7U62_11465</name>
</gene>
<evidence type="ECO:0000256" key="1">
    <source>
        <dbReference type="SAM" id="Phobius"/>
    </source>
</evidence>
<dbReference type="Proteomes" id="UP001300692">
    <property type="component" value="Unassembled WGS sequence"/>
</dbReference>
<feature type="transmembrane region" description="Helical" evidence="1">
    <location>
        <begin position="6"/>
        <end position="26"/>
    </location>
</feature>
<name>A0ABT3CUY6_9BACT</name>
<keyword evidence="3" id="KW-1185">Reference proteome</keyword>
<comment type="caution">
    <text evidence="2">The sequence shown here is derived from an EMBL/GenBank/DDBJ whole genome shotgun (WGS) entry which is preliminary data.</text>
</comment>
<keyword evidence="1" id="KW-0812">Transmembrane</keyword>
<organism evidence="2 3">
    <name type="scientific">Reichenbachiella ulvae</name>
    <dbReference type="NCBI Taxonomy" id="2980104"/>
    <lineage>
        <taxon>Bacteria</taxon>
        <taxon>Pseudomonadati</taxon>
        <taxon>Bacteroidota</taxon>
        <taxon>Cytophagia</taxon>
        <taxon>Cytophagales</taxon>
        <taxon>Reichenbachiellaceae</taxon>
        <taxon>Reichenbachiella</taxon>
    </lineage>
</organism>
<reference evidence="2 3" key="1">
    <citation type="submission" date="2022-10" db="EMBL/GenBank/DDBJ databases">
        <title>Comparative genomics and taxonomic characterization of three novel marine species of genus Reichenbachiella exhibiting antioxidant and polysaccharide degradation activities.</title>
        <authorList>
            <person name="Muhammad N."/>
            <person name="Lee Y.-J."/>
            <person name="Ko J."/>
            <person name="Kim S.-G."/>
        </authorList>
    </citation>
    <scope>NUCLEOTIDE SEQUENCE [LARGE SCALE GENOMIC DNA]</scope>
    <source>
        <strain evidence="2 3">ABR2-5</strain>
    </source>
</reference>
<evidence type="ECO:0000313" key="2">
    <source>
        <dbReference type="EMBL" id="MCV9387285.1"/>
    </source>
</evidence>
<dbReference type="RefSeq" id="WP_264138109.1">
    <property type="nucleotide sequence ID" value="NZ_JAOYOD010000001.1"/>
</dbReference>
<keyword evidence="1" id="KW-0472">Membrane</keyword>
<evidence type="ECO:0000313" key="3">
    <source>
        <dbReference type="Proteomes" id="UP001300692"/>
    </source>
</evidence>
<keyword evidence="1" id="KW-1133">Transmembrane helix</keyword>
<evidence type="ECO:0008006" key="4">
    <source>
        <dbReference type="Google" id="ProtNLM"/>
    </source>
</evidence>